<protein>
    <submittedName>
        <fullName evidence="2">Uncharacterized protein</fullName>
    </submittedName>
</protein>
<keyword evidence="3" id="KW-1185">Reference proteome</keyword>
<proteinExistence type="predicted"/>
<evidence type="ECO:0000256" key="1">
    <source>
        <dbReference type="SAM" id="Phobius"/>
    </source>
</evidence>
<organism evidence="2 3">
    <name type="scientific">Marinifilum breve</name>
    <dbReference type="NCBI Taxonomy" id="2184082"/>
    <lineage>
        <taxon>Bacteria</taxon>
        <taxon>Pseudomonadati</taxon>
        <taxon>Bacteroidota</taxon>
        <taxon>Bacteroidia</taxon>
        <taxon>Marinilabiliales</taxon>
        <taxon>Marinifilaceae</taxon>
    </lineage>
</organism>
<gene>
    <name evidence="2" type="ORF">DF185_10910</name>
</gene>
<keyword evidence="1" id="KW-1133">Transmembrane helix</keyword>
<evidence type="ECO:0000313" key="2">
    <source>
        <dbReference type="EMBL" id="PXY01153.1"/>
    </source>
</evidence>
<comment type="caution">
    <text evidence="2">The sequence shown here is derived from an EMBL/GenBank/DDBJ whole genome shotgun (WGS) entry which is preliminary data.</text>
</comment>
<name>A0A2V3ZY30_9BACT</name>
<evidence type="ECO:0000313" key="3">
    <source>
        <dbReference type="Proteomes" id="UP000248079"/>
    </source>
</evidence>
<dbReference type="EMBL" id="QFLI01000004">
    <property type="protein sequence ID" value="PXY01153.1"/>
    <property type="molecule type" value="Genomic_DNA"/>
</dbReference>
<dbReference type="AlphaFoldDB" id="A0A2V3ZY30"/>
<dbReference type="Proteomes" id="UP000248079">
    <property type="component" value="Unassembled WGS sequence"/>
</dbReference>
<reference evidence="2 3" key="1">
    <citation type="submission" date="2018-05" db="EMBL/GenBank/DDBJ databases">
        <title>Marinifilum breve JC075T sp. nov., a marine bacterium isolated from Yongle Blue Hole in the South China Sea.</title>
        <authorList>
            <person name="Fu T."/>
        </authorList>
    </citation>
    <scope>NUCLEOTIDE SEQUENCE [LARGE SCALE GENOMIC DNA]</scope>
    <source>
        <strain evidence="2 3">JC075</strain>
    </source>
</reference>
<keyword evidence="1" id="KW-0472">Membrane</keyword>
<feature type="transmembrane region" description="Helical" evidence="1">
    <location>
        <begin position="20"/>
        <end position="40"/>
    </location>
</feature>
<accession>A0A2V3ZY30</accession>
<sequence>MLLFSKLRYAMKYNDKILNVVYTTIIIVSIIVILIYKPLLRKYKLNKLEHEGVYTIGYIYEISDPIRSTPFISYYYYINGAKLKGIKPIEKYRDEFVGHKYYVKTLRGDFSFSEILLYKPVKKKYLTVPLYGWEELPE</sequence>
<keyword evidence="1" id="KW-0812">Transmembrane</keyword>